<dbReference type="Proteomes" id="UP000230214">
    <property type="component" value="Unassembled WGS sequence"/>
</dbReference>
<accession>A0A2H0R8W3</accession>
<evidence type="ECO:0000256" key="5">
    <source>
        <dbReference type="SAM" id="Phobius"/>
    </source>
</evidence>
<dbReference type="PANTHER" id="PTHR43424">
    <property type="entry name" value="LOCUS PUTATIVE PROTEIN 1-RELATED"/>
    <property type="match status" value="1"/>
</dbReference>
<feature type="transmembrane region" description="Helical" evidence="5">
    <location>
        <begin position="212"/>
        <end position="232"/>
    </location>
</feature>
<feature type="transmembrane region" description="Helical" evidence="5">
    <location>
        <begin position="382"/>
        <end position="403"/>
    </location>
</feature>
<dbReference type="InterPro" id="IPR002797">
    <property type="entry name" value="Polysacc_synth"/>
</dbReference>
<comment type="caution">
    <text evidence="6">The sequence shown here is derived from an EMBL/GenBank/DDBJ whole genome shotgun (WGS) entry which is preliminary data.</text>
</comment>
<evidence type="ECO:0000313" key="6">
    <source>
        <dbReference type="EMBL" id="PIR42971.1"/>
    </source>
</evidence>
<evidence type="ECO:0000256" key="3">
    <source>
        <dbReference type="ARBA" id="ARBA00022989"/>
    </source>
</evidence>
<dbReference type="InterPro" id="IPR052556">
    <property type="entry name" value="PolySynth_Transporter"/>
</dbReference>
<evidence type="ECO:0000313" key="7">
    <source>
        <dbReference type="Proteomes" id="UP000230214"/>
    </source>
</evidence>
<evidence type="ECO:0000256" key="4">
    <source>
        <dbReference type="ARBA" id="ARBA00023136"/>
    </source>
</evidence>
<keyword evidence="2 5" id="KW-0812">Transmembrane</keyword>
<dbReference type="AlphaFoldDB" id="A0A2H0R8W3"/>
<feature type="transmembrane region" description="Helical" evidence="5">
    <location>
        <begin position="357"/>
        <end position="376"/>
    </location>
</feature>
<reference evidence="6 7" key="1">
    <citation type="submission" date="2017-09" db="EMBL/GenBank/DDBJ databases">
        <title>Depth-based differentiation of microbial function through sediment-hosted aquifers and enrichment of novel symbionts in the deep terrestrial subsurface.</title>
        <authorList>
            <person name="Probst A.J."/>
            <person name="Ladd B."/>
            <person name="Jarett J.K."/>
            <person name="Geller-Mcgrath D.E."/>
            <person name="Sieber C.M."/>
            <person name="Emerson J.B."/>
            <person name="Anantharaman K."/>
            <person name="Thomas B.C."/>
            <person name="Malmstrom R."/>
            <person name="Stieglmeier M."/>
            <person name="Klingl A."/>
            <person name="Woyke T."/>
            <person name="Ryan C.M."/>
            <person name="Banfield J.F."/>
        </authorList>
    </citation>
    <scope>NUCLEOTIDE SEQUENCE [LARGE SCALE GENOMIC DNA]</scope>
    <source>
        <strain evidence="6">CG10_big_fil_rev_8_21_14_0_10_32_10</strain>
    </source>
</reference>
<evidence type="ECO:0000256" key="2">
    <source>
        <dbReference type="ARBA" id="ARBA00022692"/>
    </source>
</evidence>
<organism evidence="6 7">
    <name type="scientific">candidate division WWE3 bacterium CG10_big_fil_rev_8_21_14_0_10_32_10</name>
    <dbReference type="NCBI Taxonomy" id="1975090"/>
    <lineage>
        <taxon>Bacteria</taxon>
        <taxon>Katanobacteria</taxon>
    </lineage>
</organism>
<keyword evidence="3 5" id="KW-1133">Transmembrane helix</keyword>
<dbReference type="GO" id="GO:0016020">
    <property type="term" value="C:membrane"/>
    <property type="evidence" value="ECO:0007669"/>
    <property type="project" value="UniProtKB-SubCell"/>
</dbReference>
<dbReference type="EMBL" id="PCXU01000044">
    <property type="protein sequence ID" value="PIR42971.1"/>
    <property type="molecule type" value="Genomic_DNA"/>
</dbReference>
<feature type="transmembrane region" description="Helical" evidence="5">
    <location>
        <begin position="115"/>
        <end position="135"/>
    </location>
</feature>
<feature type="transmembrane region" description="Helical" evidence="5">
    <location>
        <begin position="85"/>
        <end position="109"/>
    </location>
</feature>
<sequence>MTIKAKILTNTLYQLLAKFVSTAGTLLITIIITRILGAVTWGEYSIVISYTTFFYIFTEFGLNSIAARDFSSKKRVGRSDFYNFLFVRGIHTLIIITLGMVVLGFMHYPTYINKAIYLSQISVLFFSLSSGYNALFQSKLLYKYLFIITCVFSIINLFLFLFVVNFIKINLIYLFIPTVLSDLIRFIFATVIANKVLEKDKIILTFHRMKYFFFMAIPLGVALIFNTLMTQIDRLMLSVMSQPVFVGYYSLSYKLFDVLLVLPTFFMNAAFTIFVKKHASNQGYNKELTLSMYALGLISFFITIVALTSGWFFIPLIWGQAMKPAVSSFNILISGSILFFLSSPLSWIFVVENKIKYLVYFYTAGFIMNFVLNIFAIKMYGYNGAAVTTIITELFVLIILEIYRRKKLNVKYTSYNPKELFNLINLNK</sequence>
<evidence type="ECO:0000256" key="1">
    <source>
        <dbReference type="ARBA" id="ARBA00004141"/>
    </source>
</evidence>
<keyword evidence="4 5" id="KW-0472">Membrane</keyword>
<protein>
    <submittedName>
        <fullName evidence="6">Uncharacterized protein</fullName>
    </submittedName>
</protein>
<dbReference type="PANTHER" id="PTHR43424:SF1">
    <property type="entry name" value="LOCUS PUTATIVE PROTEIN 1-RELATED"/>
    <property type="match status" value="1"/>
</dbReference>
<name>A0A2H0R8W3_UNCKA</name>
<comment type="subcellular location">
    <subcellularLocation>
        <location evidence="1">Membrane</location>
        <topology evidence="1">Multi-pass membrane protein</topology>
    </subcellularLocation>
</comment>
<gene>
    <name evidence="6" type="ORF">COV24_04935</name>
</gene>
<feature type="transmembrane region" description="Helical" evidence="5">
    <location>
        <begin position="252"/>
        <end position="275"/>
    </location>
</feature>
<dbReference type="Pfam" id="PF01943">
    <property type="entry name" value="Polysacc_synt"/>
    <property type="match status" value="1"/>
</dbReference>
<feature type="transmembrane region" description="Helical" evidence="5">
    <location>
        <begin position="295"/>
        <end position="317"/>
    </location>
</feature>
<proteinExistence type="predicted"/>
<feature type="transmembrane region" description="Helical" evidence="5">
    <location>
        <begin position="172"/>
        <end position="192"/>
    </location>
</feature>
<feature type="transmembrane region" description="Helical" evidence="5">
    <location>
        <begin position="329"/>
        <end position="350"/>
    </location>
</feature>
<feature type="transmembrane region" description="Helical" evidence="5">
    <location>
        <begin position="44"/>
        <end position="65"/>
    </location>
</feature>
<feature type="transmembrane region" description="Helical" evidence="5">
    <location>
        <begin position="144"/>
        <end position="166"/>
    </location>
</feature>
<feature type="transmembrane region" description="Helical" evidence="5">
    <location>
        <begin position="12"/>
        <end position="32"/>
    </location>
</feature>